<name>A0A6A6ET98_9PEZI</name>
<evidence type="ECO:0000313" key="2">
    <source>
        <dbReference type="Proteomes" id="UP000800200"/>
    </source>
</evidence>
<evidence type="ECO:0008006" key="3">
    <source>
        <dbReference type="Google" id="ProtNLM"/>
    </source>
</evidence>
<sequence length="290" mass="32377">MQNSRPLTGEGGTGKSQVIKALITLFVRKKILYYLIVTATSRTAAARINSIIIHSMYNFLVDISYRASDINSAGMLRARTLHAVNKQLCVLQGCIKDFTHTLWRKFTTVVILNEQESDITNLNIKAILSNNSSILVPAIFMFITDLKLVNGAYYKALNIVLNQAYLGHRISANTVLHFGPPAGIILTAESIKDFNFISMPPGTILLTPLSLKIECVRRQLPCTAAFACTDYKVQGRTLEKLSRCRSLDSIILLLKVRERYVIGNTIPENIITAEKRLEELSKAMIQETES</sequence>
<dbReference type="EMBL" id="ML994611">
    <property type="protein sequence ID" value="KAF2194804.1"/>
    <property type="molecule type" value="Genomic_DNA"/>
</dbReference>
<keyword evidence="2" id="KW-1185">Reference proteome</keyword>
<gene>
    <name evidence="1" type="ORF">K469DRAFT_725974</name>
</gene>
<dbReference type="Proteomes" id="UP000800200">
    <property type="component" value="Unassembled WGS sequence"/>
</dbReference>
<dbReference type="OrthoDB" id="3900875at2759"/>
<accession>A0A6A6ET98</accession>
<dbReference type="InterPro" id="IPR027417">
    <property type="entry name" value="P-loop_NTPase"/>
</dbReference>
<dbReference type="Gene3D" id="3.40.50.300">
    <property type="entry name" value="P-loop containing nucleotide triphosphate hydrolases"/>
    <property type="match status" value="1"/>
</dbReference>
<organism evidence="1 2">
    <name type="scientific">Zopfia rhizophila CBS 207.26</name>
    <dbReference type="NCBI Taxonomy" id="1314779"/>
    <lineage>
        <taxon>Eukaryota</taxon>
        <taxon>Fungi</taxon>
        <taxon>Dikarya</taxon>
        <taxon>Ascomycota</taxon>
        <taxon>Pezizomycotina</taxon>
        <taxon>Dothideomycetes</taxon>
        <taxon>Dothideomycetes incertae sedis</taxon>
        <taxon>Zopfiaceae</taxon>
        <taxon>Zopfia</taxon>
    </lineage>
</organism>
<dbReference type="AlphaFoldDB" id="A0A6A6ET98"/>
<reference evidence="1" key="1">
    <citation type="journal article" date="2020" name="Stud. Mycol.">
        <title>101 Dothideomycetes genomes: a test case for predicting lifestyles and emergence of pathogens.</title>
        <authorList>
            <person name="Haridas S."/>
            <person name="Albert R."/>
            <person name="Binder M."/>
            <person name="Bloem J."/>
            <person name="Labutti K."/>
            <person name="Salamov A."/>
            <person name="Andreopoulos B."/>
            <person name="Baker S."/>
            <person name="Barry K."/>
            <person name="Bills G."/>
            <person name="Bluhm B."/>
            <person name="Cannon C."/>
            <person name="Castanera R."/>
            <person name="Culley D."/>
            <person name="Daum C."/>
            <person name="Ezra D."/>
            <person name="Gonzalez J."/>
            <person name="Henrissat B."/>
            <person name="Kuo A."/>
            <person name="Liang C."/>
            <person name="Lipzen A."/>
            <person name="Lutzoni F."/>
            <person name="Magnuson J."/>
            <person name="Mondo S."/>
            <person name="Nolan M."/>
            <person name="Ohm R."/>
            <person name="Pangilinan J."/>
            <person name="Park H.-J."/>
            <person name="Ramirez L."/>
            <person name="Alfaro M."/>
            <person name="Sun H."/>
            <person name="Tritt A."/>
            <person name="Yoshinaga Y."/>
            <person name="Zwiers L.-H."/>
            <person name="Turgeon B."/>
            <person name="Goodwin S."/>
            <person name="Spatafora J."/>
            <person name="Crous P."/>
            <person name="Grigoriev I."/>
        </authorList>
    </citation>
    <scope>NUCLEOTIDE SEQUENCE</scope>
    <source>
        <strain evidence="1">CBS 207.26</strain>
    </source>
</reference>
<evidence type="ECO:0000313" key="1">
    <source>
        <dbReference type="EMBL" id="KAF2194804.1"/>
    </source>
</evidence>
<proteinExistence type="predicted"/>
<protein>
    <recommendedName>
        <fullName evidence="3">ATP-dependent DNA helicase</fullName>
    </recommendedName>
</protein>